<sequence length="779" mass="86961">MELPQTTESHTSNSLDSSHAITHFTSQLTALIDQERIQVAESYQRKLAEVESQHTAALDEATFFRAQNEKMTLSYRELQHQLDIAKRELADRGDTSLSRQTRCAAGLLVSYFRKQAAKFRAMHNDSTTRLVQALSEQQAMQIELKLSRARTNALEQELQQLETSRAAERNERESLESSNAALKKSLVEVKATELSAKTYAYYFREQSTALQQELVKVKADREAEQQRLLNEAVQLRQDLERAKNVALRHETRANDTTKRLEILSQLLGLHKREPSSTFNGVQHQVETGHPTVAQVQDQSLSLSAQHSTVTETVLPEARTSPVDAQTHANEQIEDLRRQLSSVQENRDDLEKRISSLADALHHHELAIHDPEFNILKPSPRLVSIWEAIYHLLPVSEQQNFEFSVCFPELLTKDTTAVTSAIYALVDRLRSCLDAACGRLRQTLAERDLRIRSLQDQLAGQTVEPSLIVVSPISPSMSLSDDSSTAQVEAERPSESQTPIPDSELTVVKPEQDLAPSLLLTPSTNIPSPLKDTHDIESFITSTIVPVHHSQIEVSPDTRRMSIAGLPSPRITPSKPLVDSEASKFSVVNEKPSLSKRKREPSARTDTKRVIPPSSASSSNITIDSTRPRAKRSRAGMGDSSQSVPQKRRRKIDTDKEEIFASTPCLIESTTSRTRPRIVRQLAYVEIVVPRRTKQHFPRRTLTETTNHGPSPPTDQSSPTAHSDNLQETEVESSEPDPHLSRTRKASACPEPSPTDESITTVDSDIVEVAISDSTPISVS</sequence>
<feature type="coiled-coil region" evidence="1">
    <location>
        <begin position="40"/>
        <end position="88"/>
    </location>
</feature>
<keyword evidence="4" id="KW-1185">Reference proteome</keyword>
<feature type="coiled-coil region" evidence="1">
    <location>
        <begin position="144"/>
        <end position="252"/>
    </location>
</feature>
<evidence type="ECO:0000313" key="4">
    <source>
        <dbReference type="Proteomes" id="UP001163846"/>
    </source>
</evidence>
<feature type="compositionally biased region" description="Polar residues" evidence="2">
    <location>
        <begin position="702"/>
        <end position="725"/>
    </location>
</feature>
<dbReference type="AlphaFoldDB" id="A0AA38PGV8"/>
<evidence type="ECO:0000256" key="1">
    <source>
        <dbReference type="SAM" id="Coils"/>
    </source>
</evidence>
<feature type="compositionally biased region" description="Low complexity" evidence="2">
    <location>
        <begin position="473"/>
        <end position="483"/>
    </location>
</feature>
<protein>
    <submittedName>
        <fullName evidence="3">Uncharacterized protein</fullName>
    </submittedName>
</protein>
<feature type="region of interest" description="Disordered" evidence="2">
    <location>
        <begin position="694"/>
        <end position="764"/>
    </location>
</feature>
<accession>A0AA38PGV8</accession>
<organism evidence="3 4">
    <name type="scientific">Lentinula raphanica</name>
    <dbReference type="NCBI Taxonomy" id="153919"/>
    <lineage>
        <taxon>Eukaryota</taxon>
        <taxon>Fungi</taxon>
        <taxon>Dikarya</taxon>
        <taxon>Basidiomycota</taxon>
        <taxon>Agaricomycotina</taxon>
        <taxon>Agaricomycetes</taxon>
        <taxon>Agaricomycetidae</taxon>
        <taxon>Agaricales</taxon>
        <taxon>Marasmiineae</taxon>
        <taxon>Omphalotaceae</taxon>
        <taxon>Lentinula</taxon>
    </lineage>
</organism>
<dbReference type="EMBL" id="MU805998">
    <property type="protein sequence ID" value="KAJ3842673.1"/>
    <property type="molecule type" value="Genomic_DNA"/>
</dbReference>
<reference evidence="3" key="1">
    <citation type="submission" date="2022-08" db="EMBL/GenBank/DDBJ databases">
        <authorList>
            <consortium name="DOE Joint Genome Institute"/>
            <person name="Min B."/>
            <person name="Riley R."/>
            <person name="Sierra-Patev S."/>
            <person name="Naranjo-Ortiz M."/>
            <person name="Looney B."/>
            <person name="Konkel Z."/>
            <person name="Slot J.C."/>
            <person name="Sakamoto Y."/>
            <person name="Steenwyk J.L."/>
            <person name="Rokas A."/>
            <person name="Carro J."/>
            <person name="Camarero S."/>
            <person name="Ferreira P."/>
            <person name="Molpeceres G."/>
            <person name="Ruiz-Duenas F.J."/>
            <person name="Serrano A."/>
            <person name="Henrissat B."/>
            <person name="Drula E."/>
            <person name="Hughes K.W."/>
            <person name="Mata J.L."/>
            <person name="Ishikawa N.K."/>
            <person name="Vargas-Isla R."/>
            <person name="Ushijima S."/>
            <person name="Smith C.A."/>
            <person name="Ahrendt S."/>
            <person name="Andreopoulos W."/>
            <person name="He G."/>
            <person name="Labutti K."/>
            <person name="Lipzen A."/>
            <person name="Ng V."/>
            <person name="Sandor L."/>
            <person name="Barry K."/>
            <person name="Martinez A.T."/>
            <person name="Xiao Y."/>
            <person name="Gibbons J.G."/>
            <person name="Terashima K."/>
            <person name="Hibbett D.S."/>
            <person name="Grigoriev I.V."/>
        </authorList>
    </citation>
    <scope>NUCLEOTIDE SEQUENCE</scope>
    <source>
        <strain evidence="3">TFB9207</strain>
    </source>
</reference>
<feature type="compositionally biased region" description="Basic and acidic residues" evidence="2">
    <location>
        <begin position="599"/>
        <end position="608"/>
    </location>
</feature>
<name>A0AA38PGV8_9AGAR</name>
<keyword evidence="1" id="KW-0175">Coiled coil</keyword>
<feature type="region of interest" description="Disordered" evidence="2">
    <location>
        <begin position="550"/>
        <end position="655"/>
    </location>
</feature>
<comment type="caution">
    <text evidence="3">The sequence shown here is derived from an EMBL/GenBank/DDBJ whole genome shotgun (WGS) entry which is preliminary data.</text>
</comment>
<gene>
    <name evidence="3" type="ORF">F5878DRAFT_606999</name>
</gene>
<proteinExistence type="predicted"/>
<feature type="region of interest" description="Disordered" evidence="2">
    <location>
        <begin position="473"/>
        <end position="504"/>
    </location>
</feature>
<feature type="coiled-coil region" evidence="1">
    <location>
        <begin position="325"/>
        <end position="359"/>
    </location>
</feature>
<dbReference type="Proteomes" id="UP001163846">
    <property type="component" value="Unassembled WGS sequence"/>
</dbReference>
<evidence type="ECO:0000313" key="3">
    <source>
        <dbReference type="EMBL" id="KAJ3842673.1"/>
    </source>
</evidence>
<evidence type="ECO:0000256" key="2">
    <source>
        <dbReference type="SAM" id="MobiDB-lite"/>
    </source>
</evidence>